<reference evidence="1" key="1">
    <citation type="journal article" date="2014" name="Front. Microbiol.">
        <title>High frequency of phylogenetically diverse reductive dehalogenase-homologous genes in deep subseafloor sedimentary metagenomes.</title>
        <authorList>
            <person name="Kawai M."/>
            <person name="Futagami T."/>
            <person name="Toyoda A."/>
            <person name="Takaki Y."/>
            <person name="Nishi S."/>
            <person name="Hori S."/>
            <person name="Arai W."/>
            <person name="Tsubouchi T."/>
            <person name="Morono Y."/>
            <person name="Uchiyama I."/>
            <person name="Ito T."/>
            <person name="Fujiyama A."/>
            <person name="Inagaki F."/>
            <person name="Takami H."/>
        </authorList>
    </citation>
    <scope>NUCLEOTIDE SEQUENCE</scope>
    <source>
        <strain evidence="1">Expedition CK06-06</strain>
    </source>
</reference>
<feature type="non-terminal residue" evidence="1">
    <location>
        <position position="1"/>
    </location>
</feature>
<accession>X0UMV5</accession>
<proteinExistence type="predicted"/>
<organism evidence="1">
    <name type="scientific">marine sediment metagenome</name>
    <dbReference type="NCBI Taxonomy" id="412755"/>
    <lineage>
        <taxon>unclassified sequences</taxon>
        <taxon>metagenomes</taxon>
        <taxon>ecological metagenomes</taxon>
    </lineage>
</organism>
<dbReference type="AlphaFoldDB" id="X0UMV5"/>
<protein>
    <submittedName>
        <fullName evidence="1">Uncharacterized protein</fullName>
    </submittedName>
</protein>
<gene>
    <name evidence="1" type="ORF">S01H1_43515</name>
</gene>
<evidence type="ECO:0000313" key="1">
    <source>
        <dbReference type="EMBL" id="GAG00632.1"/>
    </source>
</evidence>
<name>X0UMV5_9ZZZZ</name>
<comment type="caution">
    <text evidence="1">The sequence shown here is derived from an EMBL/GenBank/DDBJ whole genome shotgun (WGS) entry which is preliminary data.</text>
</comment>
<sequence>ILSGLGITSLDSLGWKRQQAIQQALDRHCGQELIAAAEKCIEQLGGLLGEIKSENYECKAGAQKQLDEAVAHHVGGGG</sequence>
<dbReference type="EMBL" id="BARS01027727">
    <property type="protein sequence ID" value="GAG00632.1"/>
    <property type="molecule type" value="Genomic_DNA"/>
</dbReference>